<gene>
    <name evidence="1" type="ORF">JFN93_06915</name>
</gene>
<protein>
    <submittedName>
        <fullName evidence="1">Uncharacterized protein</fullName>
    </submittedName>
</protein>
<dbReference type="RefSeq" id="WP_199383282.1">
    <property type="nucleotide sequence ID" value="NZ_JAEMHM010000005.1"/>
</dbReference>
<proteinExistence type="predicted"/>
<dbReference type="EMBL" id="JAEMHM010000005">
    <property type="protein sequence ID" value="MBJ6724432.1"/>
    <property type="molecule type" value="Genomic_DNA"/>
</dbReference>
<evidence type="ECO:0000313" key="1">
    <source>
        <dbReference type="EMBL" id="MBJ6724432.1"/>
    </source>
</evidence>
<name>A0A8J7LYA7_9BACT</name>
<accession>A0A8J7LYA7</accession>
<sequence length="53" mass="6089">MDEGWYHKGSFADCTEMIMSGFQSGKQYSFRCRIIGRDNKVGPWSHIVSLMVT</sequence>
<reference evidence="1" key="1">
    <citation type="submission" date="2020-12" db="EMBL/GenBank/DDBJ databases">
        <title>Geomonas sp. Red875, isolated from river sediment.</title>
        <authorList>
            <person name="Xu Z."/>
            <person name="Zhang Z."/>
            <person name="Masuda Y."/>
            <person name="Itoh H."/>
            <person name="Senoo K."/>
        </authorList>
    </citation>
    <scope>NUCLEOTIDE SEQUENCE</scope>
    <source>
        <strain evidence="1">Red875</strain>
    </source>
</reference>
<keyword evidence="2" id="KW-1185">Reference proteome</keyword>
<dbReference type="Proteomes" id="UP000636888">
    <property type="component" value="Unassembled WGS sequence"/>
</dbReference>
<dbReference type="AlphaFoldDB" id="A0A8J7LYA7"/>
<organism evidence="1 2">
    <name type="scientific">Geomesophilobacter sediminis</name>
    <dbReference type="NCBI Taxonomy" id="2798584"/>
    <lineage>
        <taxon>Bacteria</taxon>
        <taxon>Pseudomonadati</taxon>
        <taxon>Thermodesulfobacteriota</taxon>
        <taxon>Desulfuromonadia</taxon>
        <taxon>Geobacterales</taxon>
        <taxon>Geobacteraceae</taxon>
        <taxon>Geomesophilobacter</taxon>
    </lineage>
</organism>
<comment type="caution">
    <text evidence="1">The sequence shown here is derived from an EMBL/GenBank/DDBJ whole genome shotgun (WGS) entry which is preliminary data.</text>
</comment>
<evidence type="ECO:0000313" key="2">
    <source>
        <dbReference type="Proteomes" id="UP000636888"/>
    </source>
</evidence>